<reference evidence="5 6" key="1">
    <citation type="submission" date="2011-05" db="EMBL/GenBank/DDBJ databases">
        <title>Complete sequence of Isoptericola variabilis 225.</title>
        <authorList>
            <consortium name="US DOE Joint Genome Institute"/>
            <person name="Lucas S."/>
            <person name="Han J."/>
            <person name="Lapidus A."/>
            <person name="Cheng J.-F."/>
            <person name="Goodwin L."/>
            <person name="Pitluck S."/>
            <person name="Peters L."/>
            <person name="Mikhailova N."/>
            <person name="Zeytun A."/>
            <person name="Han C."/>
            <person name="Tapia R."/>
            <person name="Land M."/>
            <person name="Hauser L."/>
            <person name="Kyrpides N."/>
            <person name="Ivanova N."/>
            <person name="Pagani I."/>
            <person name="Siebers A."/>
            <person name="Allgaier M."/>
            <person name="Thelen M."/>
            <person name="Hugenholtz P."/>
            <person name="Gladden J."/>
            <person name="Woyke T."/>
        </authorList>
    </citation>
    <scope>NUCLEOTIDE SEQUENCE [LARGE SCALE GENOMIC DNA]</scope>
    <source>
        <strain evidence="6">225</strain>
    </source>
</reference>
<dbReference type="Pfam" id="PF03328">
    <property type="entry name" value="HpcH_HpaI"/>
    <property type="match status" value="1"/>
</dbReference>
<keyword evidence="6" id="KW-1185">Reference proteome</keyword>
<evidence type="ECO:0000256" key="3">
    <source>
        <dbReference type="ARBA" id="ARBA00023239"/>
    </source>
</evidence>
<dbReference type="EC" id="4.1.3.39" evidence="5"/>
<dbReference type="InterPro" id="IPR015813">
    <property type="entry name" value="Pyrv/PenolPyrv_kinase-like_dom"/>
</dbReference>
<dbReference type="GO" id="GO:0005737">
    <property type="term" value="C:cytoplasm"/>
    <property type="evidence" value="ECO:0007669"/>
    <property type="project" value="UniProtKB-ARBA"/>
</dbReference>
<dbReference type="GO" id="GO:0016832">
    <property type="term" value="F:aldehyde-lyase activity"/>
    <property type="evidence" value="ECO:0007669"/>
    <property type="project" value="UniProtKB-ARBA"/>
</dbReference>
<feature type="domain" description="HpcH/HpaI aldolase/citrate lyase" evidence="4">
    <location>
        <begin position="24"/>
        <end position="245"/>
    </location>
</feature>
<accession>F6FVK7</accession>
<evidence type="ECO:0000256" key="1">
    <source>
        <dbReference type="ARBA" id="ARBA00005568"/>
    </source>
</evidence>
<dbReference type="EMBL" id="CP002810">
    <property type="protein sequence ID" value="AEG44434.1"/>
    <property type="molecule type" value="Genomic_DNA"/>
</dbReference>
<evidence type="ECO:0000259" key="4">
    <source>
        <dbReference type="Pfam" id="PF03328"/>
    </source>
</evidence>
<organism evidence="6">
    <name type="scientific">Isoptericola variabilis (strain 225)</name>
    <dbReference type="NCBI Taxonomy" id="743718"/>
    <lineage>
        <taxon>Bacteria</taxon>
        <taxon>Bacillati</taxon>
        <taxon>Actinomycetota</taxon>
        <taxon>Actinomycetes</taxon>
        <taxon>Micrococcales</taxon>
        <taxon>Promicromonosporaceae</taxon>
        <taxon>Isoptericola</taxon>
    </lineage>
</organism>
<evidence type="ECO:0000313" key="5">
    <source>
        <dbReference type="EMBL" id="AEG44434.1"/>
    </source>
</evidence>
<dbReference type="SUPFAM" id="SSF51621">
    <property type="entry name" value="Phosphoenolpyruvate/pyruvate domain"/>
    <property type="match status" value="1"/>
</dbReference>
<protein>
    <submittedName>
        <fullName evidence="5">4-hydroxy-2-oxovalerate aldolase</fullName>
        <ecNumber evidence="5">4.1.3.39</ecNumber>
    </submittedName>
</protein>
<dbReference type="Proteomes" id="UP000009236">
    <property type="component" value="Chromosome"/>
</dbReference>
<comment type="similarity">
    <text evidence="1">Belongs to the HpcH/HpaI aldolase family.</text>
</comment>
<dbReference type="RefSeq" id="WP_013838826.1">
    <property type="nucleotide sequence ID" value="NC_015588.1"/>
</dbReference>
<dbReference type="GO" id="GO:0046872">
    <property type="term" value="F:metal ion binding"/>
    <property type="evidence" value="ECO:0007669"/>
    <property type="project" value="UniProtKB-KW"/>
</dbReference>
<name>F6FVK7_ISOV2</name>
<keyword evidence="3 5" id="KW-0456">Lyase</keyword>
<dbReference type="KEGG" id="iva:Isova_1682"/>
<proteinExistence type="inferred from homology"/>
<dbReference type="PANTHER" id="PTHR30502:SF0">
    <property type="entry name" value="PHOSPHOENOLPYRUVATE CARBOXYLASE FAMILY PROTEIN"/>
    <property type="match status" value="1"/>
</dbReference>
<sequence length="259" mass="26501">MPIQLTPDRSLAAMIAETDRPLVGAWSSLGSSLAAEILAGSGLDVVVVDGEHGPNDLTTILGQLQATAAYPVATLVRVPYGDPVVLKQVLDLGATNVLVPMVDGVEQAEGVVRAVRYPPAGIRGVGSALARSARWNRVPDYVTTADAGVTLVVQLETRAAVADAREIAAVDGVDAVLVGPADLAASMGHPGEQEHPDVVDAVLATVAACRDVGTPVGVNAFTPAMADRYLDAGAAFVLVGADALLIARGAEALAERYAR</sequence>
<dbReference type="AlphaFoldDB" id="F6FVK7"/>
<dbReference type="InterPro" id="IPR005000">
    <property type="entry name" value="Aldolase/citrate-lyase_domain"/>
</dbReference>
<evidence type="ECO:0000313" key="6">
    <source>
        <dbReference type="Proteomes" id="UP000009236"/>
    </source>
</evidence>
<dbReference type="InterPro" id="IPR040442">
    <property type="entry name" value="Pyrv_kinase-like_dom_sf"/>
</dbReference>
<dbReference type="Gene3D" id="3.20.20.60">
    <property type="entry name" value="Phosphoenolpyruvate-binding domains"/>
    <property type="match status" value="1"/>
</dbReference>
<evidence type="ECO:0000256" key="2">
    <source>
        <dbReference type="ARBA" id="ARBA00022723"/>
    </source>
</evidence>
<gene>
    <name evidence="5" type="ordered locus">Isova_1682</name>
</gene>
<dbReference type="FunFam" id="3.20.20.60:FF:000004">
    <property type="entry name" value="5-keto-4-deoxy-D-glucarate aldolase"/>
    <property type="match status" value="1"/>
</dbReference>
<dbReference type="STRING" id="743718.Isova_1682"/>
<dbReference type="eggNOG" id="COG3836">
    <property type="taxonomic scope" value="Bacteria"/>
</dbReference>
<dbReference type="GO" id="GO:0008701">
    <property type="term" value="F:4-hydroxy-2-oxovalerate aldolase activity"/>
    <property type="evidence" value="ECO:0007669"/>
    <property type="project" value="UniProtKB-EC"/>
</dbReference>
<dbReference type="HOGENOM" id="CLU_059964_1_0_11"/>
<dbReference type="InterPro" id="IPR050251">
    <property type="entry name" value="HpcH-HpaI_aldolase"/>
</dbReference>
<keyword evidence="2" id="KW-0479">Metal-binding</keyword>
<dbReference type="PANTHER" id="PTHR30502">
    <property type="entry name" value="2-KETO-3-DEOXY-L-RHAMNONATE ALDOLASE"/>
    <property type="match status" value="1"/>
</dbReference>